<evidence type="ECO:0000313" key="1">
    <source>
        <dbReference type="EMBL" id="KAJ3539358.1"/>
    </source>
</evidence>
<dbReference type="Proteomes" id="UP001148629">
    <property type="component" value="Unassembled WGS sequence"/>
</dbReference>
<gene>
    <name evidence="1" type="ORF">NM208_g5523</name>
</gene>
<keyword evidence="2" id="KW-1185">Reference proteome</keyword>
<evidence type="ECO:0000313" key="2">
    <source>
        <dbReference type="Proteomes" id="UP001148629"/>
    </source>
</evidence>
<organism evidence="1 2">
    <name type="scientific">Fusarium decemcellulare</name>
    <dbReference type="NCBI Taxonomy" id="57161"/>
    <lineage>
        <taxon>Eukaryota</taxon>
        <taxon>Fungi</taxon>
        <taxon>Dikarya</taxon>
        <taxon>Ascomycota</taxon>
        <taxon>Pezizomycotina</taxon>
        <taxon>Sordariomycetes</taxon>
        <taxon>Hypocreomycetidae</taxon>
        <taxon>Hypocreales</taxon>
        <taxon>Nectriaceae</taxon>
        <taxon>Fusarium</taxon>
        <taxon>Fusarium decemcellulare species complex</taxon>
    </lineage>
</organism>
<name>A0ACC1SGR7_9HYPO</name>
<dbReference type="EMBL" id="JANRMS010000465">
    <property type="protein sequence ID" value="KAJ3539358.1"/>
    <property type="molecule type" value="Genomic_DNA"/>
</dbReference>
<sequence length="283" mass="31557">MVRLESSQCQHCYCFRLLRDVPGQFPSGGLVRHNLDIYRLNAPDVEFYAPDIYLQNHGKICDCFSDGKQPLSIPEPRQNDYGLRRMWSAFGNYQAIVSSPFGIDSIAPKACTLALRYGLIDKVQNYILDTHANCPEDIMGLYFDERDSSKADPTRSRTLGDYHLTIERAFVFGNSGTAAGLIISQPGDRYLLVGYDFPVAFKSTNPRPTFTGILKADALDEDGKNGLRRIRSLNGDETQYGETLGLPVQNPDYDGFPIPSLVPAGTMIVECVPYSIEETGEDF</sequence>
<protein>
    <submittedName>
        <fullName evidence="1">Uncharacterized protein</fullName>
    </submittedName>
</protein>
<reference evidence="1" key="1">
    <citation type="submission" date="2022-08" db="EMBL/GenBank/DDBJ databases">
        <title>Genome Sequence of Fusarium decemcellulare.</title>
        <authorList>
            <person name="Buettner E."/>
        </authorList>
    </citation>
    <scope>NUCLEOTIDE SEQUENCE</scope>
    <source>
        <strain evidence="1">Babe19</strain>
    </source>
</reference>
<proteinExistence type="predicted"/>
<accession>A0ACC1SGR7</accession>
<comment type="caution">
    <text evidence="1">The sequence shown here is derived from an EMBL/GenBank/DDBJ whole genome shotgun (WGS) entry which is preliminary data.</text>
</comment>